<keyword evidence="3" id="KW-0002">3D-structure</keyword>
<dbReference type="DNASU" id="1082186"/>
<reference evidence="1 2" key="1">
    <citation type="journal article" date="2003" name="J. Bacteriol.">
        <title>Complete genome sequence of the ammonia-oxidizing bacterium and obligate chemolithoautotroph Nitrosomonas europaea.</title>
        <authorList>
            <person name="Chain P."/>
            <person name="Lamerdin J."/>
            <person name="Larimer F."/>
            <person name="Regala W."/>
            <person name="Land M."/>
            <person name="Hauser L."/>
            <person name="Hooper A."/>
            <person name="Klotz M."/>
            <person name="Norton J."/>
            <person name="Sayavedra-Soto L."/>
            <person name="Arciero D."/>
            <person name="Hommes N."/>
            <person name="Whittaker M."/>
            <person name="Arp D."/>
        </authorList>
    </citation>
    <scope>NUCLEOTIDE SEQUENCE [LARGE SCALE GENOMIC DNA]</scope>
    <source>
        <strain evidence="2">ATCC 19718 / CIP 103999 / KCTC 2705 / NBRC 14298</strain>
    </source>
</reference>
<dbReference type="Gene3D" id="3.30.1880.10">
    <property type="entry name" value="protein ne1242 domain like"/>
    <property type="match status" value="1"/>
</dbReference>
<keyword evidence="2" id="KW-1185">Reference proteome</keyword>
<dbReference type="RefSeq" id="WP_011111828.1">
    <property type="nucleotide sequence ID" value="NC_004757.1"/>
</dbReference>
<evidence type="ECO:0000313" key="1">
    <source>
        <dbReference type="EMBL" id="CAD85153.1"/>
    </source>
</evidence>
<protein>
    <submittedName>
        <fullName evidence="1">Uncharacterized protein</fullName>
    </submittedName>
</protein>
<dbReference type="AlphaFoldDB" id="Q82V59"/>
<name>Q82V59_NITEU</name>
<dbReference type="PDBsum" id="2JV8"/>
<dbReference type="InterPro" id="IPR023199">
    <property type="entry name" value="GriE/MELC1_sf"/>
</dbReference>
<dbReference type="KEGG" id="neu:NE1242"/>
<dbReference type="EMBL" id="AL954747">
    <property type="protein sequence ID" value="CAD85153.1"/>
    <property type="molecule type" value="Genomic_DNA"/>
</dbReference>
<sequence>MTHHTEVFEGGTIDIEDDTSLTINGKEISYVHDAVKNKWSSRYLPYTQYDSLLDLARAIIRDTVEFSGVKE</sequence>
<reference evidence="3" key="2">
    <citation type="submission" date="2007-09" db="PDB data bank">
        <title>Solution NMR structure of protein NE1242 from Nitrosomonas europaea.</title>
        <authorList>
            <person name="Wu Y."/>
            <person name="Yee A."/>
            <person name="Zeri A.C."/>
            <person name="Guido V."/>
            <person name="Sukumaran D."/>
            <person name="Arrowsmith C.H."/>
            <person name="Szyperski T."/>
        </authorList>
    </citation>
    <scope>STRUCTURE BY NMR</scope>
</reference>
<dbReference type="SMR" id="Q82V59"/>
<dbReference type="OrthoDB" id="8548842at2"/>
<evidence type="ECO:0007829" key="3">
    <source>
        <dbReference type="PDB" id="2JV8"/>
    </source>
</evidence>
<dbReference type="EvolutionaryTrace" id="Q82V59"/>
<dbReference type="HOGENOM" id="CLU_2735923_0_0_4"/>
<dbReference type="PDB" id="2JV8">
    <property type="method" value="NMR"/>
    <property type="chains" value="A=1-71"/>
</dbReference>
<dbReference type="STRING" id="228410.NE1242"/>
<gene>
    <name evidence="1" type="ordered locus">NE1242</name>
</gene>
<dbReference type="Proteomes" id="UP000001416">
    <property type="component" value="Chromosome"/>
</dbReference>
<accession>Q82V59</accession>
<organism evidence="1 2">
    <name type="scientific">Nitrosomonas europaea (strain ATCC 19718 / CIP 103999 / KCTC 2705 / NBRC 14298)</name>
    <dbReference type="NCBI Taxonomy" id="228410"/>
    <lineage>
        <taxon>Bacteria</taxon>
        <taxon>Pseudomonadati</taxon>
        <taxon>Pseudomonadota</taxon>
        <taxon>Betaproteobacteria</taxon>
        <taxon>Nitrosomonadales</taxon>
        <taxon>Nitrosomonadaceae</taxon>
        <taxon>Nitrosomonas</taxon>
    </lineage>
</organism>
<evidence type="ECO:0000313" key="2">
    <source>
        <dbReference type="Proteomes" id="UP000001416"/>
    </source>
</evidence>
<proteinExistence type="evidence at protein level"/>
<dbReference type="GeneID" id="87104421"/>